<protein>
    <submittedName>
        <fullName evidence="2">Uncharacterized protein</fullName>
    </submittedName>
</protein>
<evidence type="ECO:0000313" key="2">
    <source>
        <dbReference type="EMBL" id="NYZ22727.1"/>
    </source>
</evidence>
<organism evidence="2 3">
    <name type="scientific">Azospirillum oleiclasticum</name>
    <dbReference type="NCBI Taxonomy" id="2735135"/>
    <lineage>
        <taxon>Bacteria</taxon>
        <taxon>Pseudomonadati</taxon>
        <taxon>Pseudomonadota</taxon>
        <taxon>Alphaproteobacteria</taxon>
        <taxon>Rhodospirillales</taxon>
        <taxon>Azospirillaceae</taxon>
        <taxon>Azospirillum</taxon>
    </lineage>
</organism>
<feature type="region of interest" description="Disordered" evidence="1">
    <location>
        <begin position="75"/>
        <end position="112"/>
    </location>
</feature>
<sequence length="112" mass="12783">MLALSLIALFIPVERYRPSCWIHLDRLGFEGRMREDCIAWLTDRLRDEGFSRGGFNAERKGDLLRISGTVRNRFGNSEREEEPYDFNDGQPGHYEAATLEPRGRGAALPDAL</sequence>
<evidence type="ECO:0000256" key="1">
    <source>
        <dbReference type="SAM" id="MobiDB-lite"/>
    </source>
</evidence>
<comment type="caution">
    <text evidence="2">The sequence shown here is derived from an EMBL/GenBank/DDBJ whole genome shotgun (WGS) entry which is preliminary data.</text>
</comment>
<reference evidence="2 3" key="1">
    <citation type="submission" date="2020-05" db="EMBL/GenBank/DDBJ databases">
        <title>Azospirillum oleiclasticum sp. nov, a nitrogen-fixing and heavy crude oil-emulsifying bacterium isolated from the crude oil of Yumen Oilfield.</title>
        <authorList>
            <person name="Wu D."/>
            <person name="Cai M."/>
            <person name="Zhang X."/>
        </authorList>
    </citation>
    <scope>NUCLEOTIDE SEQUENCE [LARGE SCALE GENOMIC DNA]</scope>
    <source>
        <strain evidence="2 3">ROY-1-1-2</strain>
    </source>
</reference>
<name>A0ABX2TEF6_9PROT</name>
<accession>A0ABX2TEF6</accession>
<dbReference type="EMBL" id="JABFDB010000021">
    <property type="protein sequence ID" value="NYZ22727.1"/>
    <property type="molecule type" value="Genomic_DNA"/>
</dbReference>
<proteinExistence type="predicted"/>
<dbReference type="RefSeq" id="WP_180284498.1">
    <property type="nucleotide sequence ID" value="NZ_JABFDB010000021.1"/>
</dbReference>
<gene>
    <name evidence="2" type="ORF">HND93_23700</name>
</gene>
<keyword evidence="3" id="KW-1185">Reference proteome</keyword>
<dbReference type="Proteomes" id="UP000584642">
    <property type="component" value="Unassembled WGS sequence"/>
</dbReference>
<evidence type="ECO:0000313" key="3">
    <source>
        <dbReference type="Proteomes" id="UP000584642"/>
    </source>
</evidence>